<keyword evidence="3" id="KW-1185">Reference proteome</keyword>
<feature type="domain" description="DUF3885" evidence="1">
    <location>
        <begin position="117"/>
        <end position="184"/>
    </location>
</feature>
<proteinExistence type="predicted"/>
<dbReference type="STRING" id="1619308.B5808_09935"/>
<dbReference type="AlphaFoldDB" id="A0A1X9LQV6"/>
<sequence>MPNPTASALHPRDEIARSWRRLWGDAPPIPVHVADLYPWRRIRLDGSPDTGLDEPFHVSRSEERRRVRAVLDGLEPGHDTLVGLWIDEEPPERGEWTPLPGLDGRRLRCAQAEHVHVAPRLDRTAVDALVRRVVDGSVGMLLLGPPDLAWLVHPFQDGIEILVASPERREELLDRWSSWLCMHDPWYEEAVPGPDALLD</sequence>
<dbReference type="InterPro" id="IPR024976">
    <property type="entry name" value="DUF3885"/>
</dbReference>
<dbReference type="KEGG" id="cphy:B5808_09935"/>
<evidence type="ECO:0000259" key="1">
    <source>
        <dbReference type="Pfam" id="PF13021"/>
    </source>
</evidence>
<name>A0A1X9LQV6_9MICO</name>
<dbReference type="RefSeq" id="WP_085019647.1">
    <property type="nucleotide sequence ID" value="NZ_BMHD01000001.1"/>
</dbReference>
<dbReference type="EMBL" id="CP020715">
    <property type="protein sequence ID" value="ARJ05509.1"/>
    <property type="molecule type" value="Genomic_DNA"/>
</dbReference>
<protein>
    <recommendedName>
        <fullName evidence="1">DUF3885 domain-containing protein</fullName>
    </recommendedName>
</protein>
<accession>A0A1X9LQV6</accession>
<dbReference type="Pfam" id="PF13021">
    <property type="entry name" value="DUF3885"/>
    <property type="match status" value="1"/>
</dbReference>
<gene>
    <name evidence="2" type="ORF">B5808_09935</name>
</gene>
<dbReference type="Proteomes" id="UP000192775">
    <property type="component" value="Chromosome"/>
</dbReference>
<evidence type="ECO:0000313" key="3">
    <source>
        <dbReference type="Proteomes" id="UP000192775"/>
    </source>
</evidence>
<organism evidence="2 3">
    <name type="scientific">Cnuibacter physcomitrellae</name>
    <dbReference type="NCBI Taxonomy" id="1619308"/>
    <lineage>
        <taxon>Bacteria</taxon>
        <taxon>Bacillati</taxon>
        <taxon>Actinomycetota</taxon>
        <taxon>Actinomycetes</taxon>
        <taxon>Micrococcales</taxon>
        <taxon>Microbacteriaceae</taxon>
        <taxon>Cnuibacter</taxon>
    </lineage>
</organism>
<evidence type="ECO:0000313" key="2">
    <source>
        <dbReference type="EMBL" id="ARJ05509.1"/>
    </source>
</evidence>
<reference evidence="2 3" key="1">
    <citation type="submission" date="2017-04" db="EMBL/GenBank/DDBJ databases">
        <authorList>
            <person name="Afonso C.L."/>
            <person name="Miller P.J."/>
            <person name="Scott M.A."/>
            <person name="Spackman E."/>
            <person name="Goraichik I."/>
            <person name="Dimitrov K.M."/>
            <person name="Suarez D.L."/>
            <person name="Swayne D.E."/>
        </authorList>
    </citation>
    <scope>NUCLEOTIDE SEQUENCE [LARGE SCALE GENOMIC DNA]</scope>
    <source>
        <strain evidence="3">XA(T)</strain>
    </source>
</reference>